<keyword evidence="2" id="KW-1185">Reference proteome</keyword>
<organism evidence="1 2">
    <name type="scientific">Dryococelus australis</name>
    <dbReference type="NCBI Taxonomy" id="614101"/>
    <lineage>
        <taxon>Eukaryota</taxon>
        <taxon>Metazoa</taxon>
        <taxon>Ecdysozoa</taxon>
        <taxon>Arthropoda</taxon>
        <taxon>Hexapoda</taxon>
        <taxon>Insecta</taxon>
        <taxon>Pterygota</taxon>
        <taxon>Neoptera</taxon>
        <taxon>Polyneoptera</taxon>
        <taxon>Phasmatodea</taxon>
        <taxon>Verophasmatodea</taxon>
        <taxon>Anareolatae</taxon>
        <taxon>Phasmatidae</taxon>
        <taxon>Eurycanthinae</taxon>
        <taxon>Dryococelus</taxon>
    </lineage>
</organism>
<evidence type="ECO:0000313" key="2">
    <source>
        <dbReference type="Proteomes" id="UP001159363"/>
    </source>
</evidence>
<reference evidence="1 2" key="1">
    <citation type="submission" date="2023-02" db="EMBL/GenBank/DDBJ databases">
        <title>LHISI_Scaffold_Assembly.</title>
        <authorList>
            <person name="Stuart O.P."/>
            <person name="Cleave R."/>
            <person name="Magrath M.J.L."/>
            <person name="Mikheyev A.S."/>
        </authorList>
    </citation>
    <scope>NUCLEOTIDE SEQUENCE [LARGE SCALE GENOMIC DNA]</scope>
    <source>
        <strain evidence="1">Daus_M_001</strain>
        <tissue evidence="1">Leg muscle</tissue>
    </source>
</reference>
<sequence length="573" mass="65054">MTTKELCKQRIEVLLQDFPRLYLSVKYHSCCSNDIGMTNYNANTPKMCVLVSCYQARQGRGEPRGCNTQEPGSGRTRKCLFIKRRPRAVTWEGDLHQSAVSTLGYLREQSQLQIITFLCRKYFVLDLFGHTRQELSPYNYVFQLLLENVVAYMKLVGMYLLARRDTSHSRAGLTMRLRLRRTRLDNRRCQNPRRISRRSPDNTPVLRAGLTMRLRLRRTRLDNRRCQNPRRISRRSPDNTPVLSGVNDETAVASNTIRQSQVPKPATCAAMRRVAHLNQPAADAKTRQPIRGASDLHSCNLWPPVFRELCHNGLVVVHWVNYSPPGFSLAGRRVYSGITLFPRPCTLALLHTHLIGSQDLDVKGRSLYDTRTTFVGAVVIYAMQNYSRESSATRLVILSQGLNDTHFVSITQSMDPSGHFPIVGLDAVVKHTDHQNYPTSSFFASSLSQVRIVPDDAAGRRVFSGISRFPSPYIPALLHTYSPHFTLIGSQYLDLNSRPNLFTHSLISSLFPSPPPPPNSNHVFAVHGKLRVQGQEASERYGRLLDARLVLHRSYAQDVQGFRRNAVLYKLDL</sequence>
<evidence type="ECO:0000313" key="1">
    <source>
        <dbReference type="EMBL" id="KAJ8878628.1"/>
    </source>
</evidence>
<accession>A0ABQ9H2W7</accession>
<name>A0ABQ9H2W7_9NEOP</name>
<dbReference type="Proteomes" id="UP001159363">
    <property type="component" value="Chromosome 6"/>
</dbReference>
<comment type="caution">
    <text evidence="1">The sequence shown here is derived from an EMBL/GenBank/DDBJ whole genome shotgun (WGS) entry which is preliminary data.</text>
</comment>
<gene>
    <name evidence="1" type="ORF">PR048_019210</name>
</gene>
<protein>
    <submittedName>
        <fullName evidence="1">Uncharacterized protein</fullName>
    </submittedName>
</protein>
<proteinExistence type="predicted"/>
<dbReference type="EMBL" id="JARBHB010000007">
    <property type="protein sequence ID" value="KAJ8878628.1"/>
    <property type="molecule type" value="Genomic_DNA"/>
</dbReference>